<feature type="domain" description="HTH asnC-type" evidence="4">
    <location>
        <begin position="6"/>
        <end position="67"/>
    </location>
</feature>
<dbReference type="GO" id="GO:0043565">
    <property type="term" value="F:sequence-specific DNA binding"/>
    <property type="evidence" value="ECO:0007669"/>
    <property type="project" value="InterPro"/>
</dbReference>
<evidence type="ECO:0000256" key="1">
    <source>
        <dbReference type="ARBA" id="ARBA00023015"/>
    </source>
</evidence>
<reference evidence="5" key="1">
    <citation type="journal article" date="2014" name="Int. J. Syst. Evol. Microbiol.">
        <title>Complete genome sequence of Corynebacterium casei LMG S-19264T (=DSM 44701T), isolated from a smear-ripened cheese.</title>
        <authorList>
            <consortium name="US DOE Joint Genome Institute (JGI-PGF)"/>
            <person name="Walter F."/>
            <person name="Albersmeier A."/>
            <person name="Kalinowski J."/>
            <person name="Ruckert C."/>
        </authorList>
    </citation>
    <scope>NUCLEOTIDE SEQUENCE</scope>
    <source>
        <strain evidence="5">VKM B-2789</strain>
    </source>
</reference>
<keyword evidence="2" id="KW-0238">DNA-binding</keyword>
<dbReference type="Gene3D" id="1.10.10.10">
    <property type="entry name" value="Winged helix-like DNA-binding domain superfamily/Winged helix DNA-binding domain"/>
    <property type="match status" value="1"/>
</dbReference>
<dbReference type="PANTHER" id="PTHR30154">
    <property type="entry name" value="LEUCINE-RESPONSIVE REGULATORY PROTEIN"/>
    <property type="match status" value="1"/>
</dbReference>
<reference evidence="5" key="2">
    <citation type="submission" date="2023-01" db="EMBL/GenBank/DDBJ databases">
        <authorList>
            <person name="Sun Q."/>
            <person name="Evtushenko L."/>
        </authorList>
    </citation>
    <scope>NUCLEOTIDE SEQUENCE</scope>
    <source>
        <strain evidence="5">VKM B-2789</strain>
    </source>
</reference>
<dbReference type="PROSITE" id="PS50956">
    <property type="entry name" value="HTH_ASNC_2"/>
    <property type="match status" value="1"/>
</dbReference>
<dbReference type="SUPFAM" id="SSF46785">
    <property type="entry name" value="Winged helix' DNA-binding domain"/>
    <property type="match status" value="1"/>
</dbReference>
<dbReference type="InterPro" id="IPR036390">
    <property type="entry name" value="WH_DNA-bd_sf"/>
</dbReference>
<dbReference type="GO" id="GO:0043200">
    <property type="term" value="P:response to amino acid"/>
    <property type="evidence" value="ECO:0007669"/>
    <property type="project" value="TreeGrafter"/>
</dbReference>
<dbReference type="InterPro" id="IPR011991">
    <property type="entry name" value="ArsR-like_HTH"/>
</dbReference>
<evidence type="ECO:0000259" key="4">
    <source>
        <dbReference type="PROSITE" id="PS50956"/>
    </source>
</evidence>
<sequence length="175" mass="19665">MASDKLDAVDVRILALLQKNGRIKKVELASAIGLSLSSCWDRLQKMEQAGYVRGYRGEIDLGRLVKTELIFTTLTLQHHTSAHFARFEQVVKTIPEVLACHAVGGGIDYILHVIALNITHYQEIIDDLLTREIGISVYFTYVVTKTVKRFEGYPIAELLDVSLEAEEPPRQRRGG</sequence>
<evidence type="ECO:0000256" key="2">
    <source>
        <dbReference type="ARBA" id="ARBA00023125"/>
    </source>
</evidence>
<dbReference type="EMBL" id="BSFM01000012">
    <property type="protein sequence ID" value="GLK84146.1"/>
    <property type="molecule type" value="Genomic_DNA"/>
</dbReference>
<gene>
    <name evidence="5" type="ORF">GCM10017653_22160</name>
</gene>
<keyword evidence="6" id="KW-1185">Reference proteome</keyword>
<dbReference type="Gene3D" id="3.30.70.920">
    <property type="match status" value="1"/>
</dbReference>
<dbReference type="Pfam" id="PF13412">
    <property type="entry name" value="HTH_24"/>
    <property type="match status" value="1"/>
</dbReference>
<dbReference type="Pfam" id="PF01037">
    <property type="entry name" value="AsnC_trans_reg"/>
    <property type="match status" value="1"/>
</dbReference>
<dbReference type="InterPro" id="IPR036388">
    <property type="entry name" value="WH-like_DNA-bd_sf"/>
</dbReference>
<dbReference type="InterPro" id="IPR019887">
    <property type="entry name" value="Tscrpt_reg_AsnC/Lrp_C"/>
</dbReference>
<dbReference type="Proteomes" id="UP001143330">
    <property type="component" value="Unassembled WGS sequence"/>
</dbReference>
<dbReference type="CDD" id="cd00090">
    <property type="entry name" value="HTH_ARSR"/>
    <property type="match status" value="1"/>
</dbReference>
<keyword evidence="3" id="KW-0804">Transcription</keyword>
<dbReference type="SMART" id="SM00344">
    <property type="entry name" value="HTH_ASNC"/>
    <property type="match status" value="1"/>
</dbReference>
<organism evidence="5 6">
    <name type="scientific">Ancylobacter defluvii</name>
    <dbReference type="NCBI Taxonomy" id="1282440"/>
    <lineage>
        <taxon>Bacteria</taxon>
        <taxon>Pseudomonadati</taxon>
        <taxon>Pseudomonadota</taxon>
        <taxon>Alphaproteobacteria</taxon>
        <taxon>Hyphomicrobiales</taxon>
        <taxon>Xanthobacteraceae</taxon>
        <taxon>Ancylobacter</taxon>
    </lineage>
</organism>
<keyword evidence="1" id="KW-0805">Transcription regulation</keyword>
<dbReference type="GO" id="GO:0006355">
    <property type="term" value="P:regulation of DNA-templated transcription"/>
    <property type="evidence" value="ECO:0007669"/>
    <property type="project" value="UniProtKB-ARBA"/>
</dbReference>
<evidence type="ECO:0000256" key="3">
    <source>
        <dbReference type="ARBA" id="ARBA00023163"/>
    </source>
</evidence>
<name>A0A9W6NB45_9HYPH</name>
<proteinExistence type="predicted"/>
<protein>
    <submittedName>
        <fullName evidence="5">AsnC family transcriptional regulator</fullName>
    </submittedName>
</protein>
<evidence type="ECO:0000313" key="5">
    <source>
        <dbReference type="EMBL" id="GLK84146.1"/>
    </source>
</evidence>
<evidence type="ECO:0000313" key="6">
    <source>
        <dbReference type="Proteomes" id="UP001143330"/>
    </source>
</evidence>
<dbReference type="GO" id="GO:0005829">
    <property type="term" value="C:cytosol"/>
    <property type="evidence" value="ECO:0007669"/>
    <property type="project" value="TreeGrafter"/>
</dbReference>
<dbReference type="PRINTS" id="PR00033">
    <property type="entry name" value="HTHASNC"/>
</dbReference>
<accession>A0A9W6NB45</accession>
<dbReference type="RefSeq" id="WP_213358450.1">
    <property type="nucleotide sequence ID" value="NZ_BSFM01000012.1"/>
</dbReference>
<dbReference type="PANTHER" id="PTHR30154:SF34">
    <property type="entry name" value="TRANSCRIPTIONAL REGULATOR AZLB"/>
    <property type="match status" value="1"/>
</dbReference>
<comment type="caution">
    <text evidence="5">The sequence shown here is derived from an EMBL/GenBank/DDBJ whole genome shotgun (WGS) entry which is preliminary data.</text>
</comment>
<dbReference type="SUPFAM" id="SSF54909">
    <property type="entry name" value="Dimeric alpha+beta barrel"/>
    <property type="match status" value="1"/>
</dbReference>
<dbReference type="AlphaFoldDB" id="A0A9W6NB45"/>
<dbReference type="InterPro" id="IPR019888">
    <property type="entry name" value="Tscrpt_reg_AsnC-like"/>
</dbReference>
<dbReference type="InterPro" id="IPR000485">
    <property type="entry name" value="AsnC-type_HTH_dom"/>
</dbReference>
<dbReference type="InterPro" id="IPR011008">
    <property type="entry name" value="Dimeric_a/b-barrel"/>
</dbReference>